<dbReference type="InterPro" id="IPR017452">
    <property type="entry name" value="GPCR_Rhodpsn_7TM"/>
</dbReference>
<evidence type="ECO:0000256" key="4">
    <source>
        <dbReference type="ARBA" id="ARBA00022989"/>
    </source>
</evidence>
<keyword evidence="5" id="KW-0297">G-protein coupled receptor</keyword>
<feature type="transmembrane region" description="Helical" evidence="9">
    <location>
        <begin position="183"/>
        <end position="207"/>
    </location>
</feature>
<dbReference type="GeneID" id="119719244"/>
<dbReference type="AlphaFoldDB" id="A0A913Z0L7"/>
<accession>A0A913Z0L7</accession>
<proteinExistence type="predicted"/>
<keyword evidence="2" id="KW-1003">Cell membrane</keyword>
<feature type="domain" description="G-protein coupled receptors family 1 profile" evidence="10">
    <location>
        <begin position="56"/>
        <end position="292"/>
    </location>
</feature>
<evidence type="ECO:0000256" key="8">
    <source>
        <dbReference type="ARBA" id="ARBA00023224"/>
    </source>
</evidence>
<feature type="transmembrane region" description="Helical" evidence="9">
    <location>
        <begin position="242"/>
        <end position="263"/>
    </location>
</feature>
<dbReference type="PRINTS" id="PR00237">
    <property type="entry name" value="GPCRRHODOPSN"/>
</dbReference>
<dbReference type="Pfam" id="PF00001">
    <property type="entry name" value="7tm_1"/>
    <property type="match status" value="1"/>
</dbReference>
<dbReference type="InterPro" id="IPR050569">
    <property type="entry name" value="TAAR"/>
</dbReference>
<evidence type="ECO:0000256" key="6">
    <source>
        <dbReference type="ARBA" id="ARBA00023136"/>
    </source>
</evidence>
<keyword evidence="6 9" id="KW-0472">Membrane</keyword>
<evidence type="ECO:0000313" key="12">
    <source>
        <dbReference type="Proteomes" id="UP000887568"/>
    </source>
</evidence>
<dbReference type="SUPFAM" id="SSF81321">
    <property type="entry name" value="Family A G protein-coupled receptor-like"/>
    <property type="match status" value="1"/>
</dbReference>
<feature type="transmembrane region" description="Helical" evidence="9">
    <location>
        <begin position="40"/>
        <end position="64"/>
    </location>
</feature>
<dbReference type="Proteomes" id="UP000887568">
    <property type="component" value="Unplaced"/>
</dbReference>
<evidence type="ECO:0000256" key="5">
    <source>
        <dbReference type="ARBA" id="ARBA00023040"/>
    </source>
</evidence>
<dbReference type="OMA" id="NWIDAVI"/>
<organism evidence="11 12">
    <name type="scientific">Patiria miniata</name>
    <name type="common">Bat star</name>
    <name type="synonym">Asterina miniata</name>
    <dbReference type="NCBI Taxonomy" id="46514"/>
    <lineage>
        <taxon>Eukaryota</taxon>
        <taxon>Metazoa</taxon>
        <taxon>Echinodermata</taxon>
        <taxon>Eleutherozoa</taxon>
        <taxon>Asterozoa</taxon>
        <taxon>Asteroidea</taxon>
        <taxon>Valvatacea</taxon>
        <taxon>Valvatida</taxon>
        <taxon>Asterinidae</taxon>
        <taxon>Patiria</taxon>
    </lineage>
</organism>
<feature type="transmembrane region" description="Helical" evidence="9">
    <location>
        <begin position="110"/>
        <end position="132"/>
    </location>
</feature>
<name>A0A913Z0L7_PATMI</name>
<feature type="transmembrane region" description="Helical" evidence="9">
    <location>
        <begin position="76"/>
        <end position="98"/>
    </location>
</feature>
<keyword evidence="4 9" id="KW-1133">Transmembrane helix</keyword>
<dbReference type="RefSeq" id="XP_038044546.1">
    <property type="nucleotide sequence ID" value="XM_038188618.1"/>
</dbReference>
<evidence type="ECO:0000256" key="1">
    <source>
        <dbReference type="ARBA" id="ARBA00004651"/>
    </source>
</evidence>
<dbReference type="EnsemblMetazoa" id="XM_038188618.1">
    <property type="protein sequence ID" value="XP_038044546.1"/>
    <property type="gene ID" value="LOC119719244"/>
</dbReference>
<dbReference type="Gene3D" id="1.20.1070.10">
    <property type="entry name" value="Rhodopsin 7-helix transmembrane proteins"/>
    <property type="match status" value="1"/>
</dbReference>
<keyword evidence="8" id="KW-0807">Transducer</keyword>
<dbReference type="PROSITE" id="PS50262">
    <property type="entry name" value="G_PROTEIN_RECEP_F1_2"/>
    <property type="match status" value="1"/>
</dbReference>
<keyword evidence="12" id="KW-1185">Reference proteome</keyword>
<protein>
    <recommendedName>
        <fullName evidence="10">G-protein coupled receptors family 1 profile domain-containing protein</fullName>
    </recommendedName>
</protein>
<dbReference type="OrthoDB" id="10042731at2759"/>
<reference evidence="11" key="1">
    <citation type="submission" date="2022-11" db="UniProtKB">
        <authorList>
            <consortium name="EnsemblMetazoa"/>
        </authorList>
    </citation>
    <scope>IDENTIFICATION</scope>
</reference>
<evidence type="ECO:0000313" key="11">
    <source>
        <dbReference type="EnsemblMetazoa" id="XP_038044546.1"/>
    </source>
</evidence>
<feature type="transmembrane region" description="Helical" evidence="9">
    <location>
        <begin position="157"/>
        <end position="177"/>
    </location>
</feature>
<evidence type="ECO:0000256" key="3">
    <source>
        <dbReference type="ARBA" id="ARBA00022692"/>
    </source>
</evidence>
<dbReference type="PANTHER" id="PTHR24249:SF411">
    <property type="entry name" value="G-PROTEIN COUPLED RECEPTORS FAMILY 1 PROFILE DOMAIN-CONTAINING PROTEIN"/>
    <property type="match status" value="1"/>
</dbReference>
<evidence type="ECO:0000256" key="2">
    <source>
        <dbReference type="ARBA" id="ARBA00022475"/>
    </source>
</evidence>
<keyword evidence="3 9" id="KW-0812">Transmembrane</keyword>
<dbReference type="GO" id="GO:0005886">
    <property type="term" value="C:plasma membrane"/>
    <property type="evidence" value="ECO:0007669"/>
    <property type="project" value="UniProtKB-SubCell"/>
</dbReference>
<evidence type="ECO:0000256" key="9">
    <source>
        <dbReference type="SAM" id="Phobius"/>
    </source>
</evidence>
<dbReference type="PANTHER" id="PTHR24249">
    <property type="entry name" value="HISTAMINE RECEPTOR-RELATED G-PROTEIN COUPLED RECEPTOR"/>
    <property type="match status" value="1"/>
</dbReference>
<sequence length="321" mass="36011">MASAENAMEDILTVTPMEEGLNVTDTDEASAYLEYGVSTTFIICVYGVNIILTMTINPVCLLVIRQMANMQPTTKNFMTLLLVSKMGFGIFVLIPSMIRTYVVFAEGSFWWILGFICNVVFTLQSFLSLLILTVDRYLAVAWCLHYPRLMTIRRSKIIISISWAVGLIYGLIFIINASSDAGIILNFTVIVIIFIGIVLIVTLYLHILVIARRQARRIAQDNQAVAGNNAPQRVSTKSFTTIFIIVTVVLLCWIPVCLLDLLATSGVSVSPVIFRGSQVLFTTTNWIDAVIFCARNKEFQETVPKLTRTCFRAMRHKLNRN</sequence>
<dbReference type="InterPro" id="IPR000276">
    <property type="entry name" value="GPCR_Rhodpsn"/>
</dbReference>
<evidence type="ECO:0000259" key="10">
    <source>
        <dbReference type="PROSITE" id="PS50262"/>
    </source>
</evidence>
<comment type="subcellular location">
    <subcellularLocation>
        <location evidence="1">Cell membrane</location>
        <topology evidence="1">Multi-pass membrane protein</topology>
    </subcellularLocation>
</comment>
<dbReference type="GO" id="GO:0004930">
    <property type="term" value="F:G protein-coupled receptor activity"/>
    <property type="evidence" value="ECO:0007669"/>
    <property type="project" value="UniProtKB-KW"/>
</dbReference>
<keyword evidence="7" id="KW-0675">Receptor</keyword>
<evidence type="ECO:0000256" key="7">
    <source>
        <dbReference type="ARBA" id="ARBA00023170"/>
    </source>
</evidence>